<protein>
    <submittedName>
        <fullName evidence="2">tRNA adenosine deaminase-associated protein</fullName>
    </submittedName>
</protein>
<organism evidence="2 3">
    <name type="scientific">Nocardioides massiliensis</name>
    <dbReference type="NCBI Taxonomy" id="1325935"/>
    <lineage>
        <taxon>Bacteria</taxon>
        <taxon>Bacillati</taxon>
        <taxon>Actinomycetota</taxon>
        <taxon>Actinomycetes</taxon>
        <taxon>Propionibacteriales</taxon>
        <taxon>Nocardioidaceae</taxon>
        <taxon>Nocardioides</taxon>
    </lineage>
</organism>
<keyword evidence="3" id="KW-1185">Reference proteome</keyword>
<reference evidence="2 3" key="1">
    <citation type="submission" date="2023-07" db="EMBL/GenBank/DDBJ databases">
        <title>Sequencing the genomes of 1000 actinobacteria strains.</title>
        <authorList>
            <person name="Klenk H.-P."/>
        </authorList>
    </citation>
    <scope>NUCLEOTIDE SEQUENCE [LARGE SCALE GENOMIC DNA]</scope>
    <source>
        <strain evidence="2 3">GD13</strain>
    </source>
</reference>
<feature type="compositionally biased region" description="Polar residues" evidence="1">
    <location>
        <begin position="1"/>
        <end position="13"/>
    </location>
</feature>
<evidence type="ECO:0000256" key="1">
    <source>
        <dbReference type="SAM" id="MobiDB-lite"/>
    </source>
</evidence>
<sequence>MSEQLSEGTSEQPDTPAGATVEGVDFAVLAYREEGTWQLEELDDDVLDDVEDIADELSRWPGDLGAIALISVDEDFAVLVRAVGDDVTALVSDVTAATVWPLARSVVELLDLPVPDDDDEPVPGGDPGLLADLGLPAMTLAALLDDEDLYPDEFLSAVADKLGFGEPFDEFVGLTDR</sequence>
<proteinExistence type="predicted"/>
<dbReference type="EMBL" id="JAUSQM010000001">
    <property type="protein sequence ID" value="MDP9821076.1"/>
    <property type="molecule type" value="Genomic_DNA"/>
</dbReference>
<feature type="region of interest" description="Disordered" evidence="1">
    <location>
        <begin position="1"/>
        <end position="21"/>
    </location>
</feature>
<accession>A0ABT9NKY1</accession>
<gene>
    <name evidence="2" type="ORF">J2S59_000885</name>
</gene>
<name>A0ABT9NKY1_9ACTN</name>
<dbReference type="Proteomes" id="UP001240447">
    <property type="component" value="Unassembled WGS sequence"/>
</dbReference>
<evidence type="ECO:0000313" key="3">
    <source>
        <dbReference type="Proteomes" id="UP001240447"/>
    </source>
</evidence>
<comment type="caution">
    <text evidence="2">The sequence shown here is derived from an EMBL/GenBank/DDBJ whole genome shotgun (WGS) entry which is preliminary data.</text>
</comment>
<evidence type="ECO:0000313" key="2">
    <source>
        <dbReference type="EMBL" id="MDP9821076.1"/>
    </source>
</evidence>
<dbReference type="NCBIfam" id="TIGR03941">
    <property type="entry name" value="tRNA_deam_assoc"/>
    <property type="match status" value="1"/>
</dbReference>
<dbReference type="InterPro" id="IPR023869">
    <property type="entry name" value="tRNA_Adeno_NH3ase_assoc_put"/>
</dbReference>
<dbReference type="RefSeq" id="WP_181641555.1">
    <property type="nucleotide sequence ID" value="NZ_CCXJ01000089.1"/>
</dbReference>